<accession>A0A0U2XU66</accession>
<dbReference type="PANTHER" id="PTHR36985">
    <property type="entry name" value="TRANSLOCATION AND ASSEMBLY MODULE SUBUNIT TAMB"/>
    <property type="match status" value="1"/>
</dbReference>
<evidence type="ECO:0000256" key="2">
    <source>
        <dbReference type="ARBA" id="ARBA00022692"/>
    </source>
</evidence>
<dbReference type="KEGG" id="mod:AS202_12640"/>
<dbReference type="PANTHER" id="PTHR36985:SF1">
    <property type="entry name" value="TRANSLOCATION AND ASSEMBLY MODULE SUBUNIT TAMB"/>
    <property type="match status" value="1"/>
</dbReference>
<dbReference type="eggNOG" id="COG2911">
    <property type="taxonomic scope" value="Bacteria"/>
</dbReference>
<name>A0A0U2XU66_9FLAO</name>
<feature type="domain" description="Translocation and assembly module TamB C-terminal" evidence="5">
    <location>
        <begin position="1033"/>
        <end position="1454"/>
    </location>
</feature>
<comment type="subcellular location">
    <subcellularLocation>
        <location evidence="1">Membrane</location>
        <topology evidence="1">Single-pass membrane protein</topology>
    </subcellularLocation>
</comment>
<protein>
    <recommendedName>
        <fullName evidence="5">Translocation and assembly module TamB C-terminal domain-containing protein</fullName>
    </recommendedName>
</protein>
<dbReference type="Proteomes" id="UP000069030">
    <property type="component" value="Chromosome"/>
</dbReference>
<keyword evidence="3" id="KW-1133">Transmembrane helix</keyword>
<dbReference type="Pfam" id="PF04357">
    <property type="entry name" value="TamB"/>
    <property type="match status" value="1"/>
</dbReference>
<evidence type="ECO:0000256" key="1">
    <source>
        <dbReference type="ARBA" id="ARBA00004167"/>
    </source>
</evidence>
<keyword evidence="2" id="KW-0812">Transmembrane</keyword>
<evidence type="ECO:0000313" key="7">
    <source>
        <dbReference type="Proteomes" id="UP000069030"/>
    </source>
</evidence>
<evidence type="ECO:0000256" key="3">
    <source>
        <dbReference type="ARBA" id="ARBA00022989"/>
    </source>
</evidence>
<dbReference type="GO" id="GO:0009306">
    <property type="term" value="P:protein secretion"/>
    <property type="evidence" value="ECO:0007669"/>
    <property type="project" value="InterPro"/>
</dbReference>
<evidence type="ECO:0000313" key="6">
    <source>
        <dbReference type="EMBL" id="ALU26945.1"/>
    </source>
</evidence>
<dbReference type="RefSeq" id="WP_006259210.1">
    <property type="nucleotide sequence ID" value="NZ_BCMQ01000008.1"/>
</dbReference>
<organism evidence="6 7">
    <name type="scientific">Myroides odoratimimus</name>
    <dbReference type="NCBI Taxonomy" id="76832"/>
    <lineage>
        <taxon>Bacteria</taxon>
        <taxon>Pseudomonadati</taxon>
        <taxon>Bacteroidota</taxon>
        <taxon>Flavobacteriia</taxon>
        <taxon>Flavobacteriales</taxon>
        <taxon>Flavobacteriaceae</taxon>
        <taxon>Myroides</taxon>
    </lineage>
</organism>
<sequence length="1520" mass="172169">MFGFYKKPRVDWGKFKTLIVIKKFNKILFRLLLAVFSLVVIIAGALSLPVVQTFLAQQAMEKINSQFGTKLEIERLAVSVFGRVTLKEVTAKDNHDTNFIEIKAFTTSILDFNELIQGRLYFGKTKVDGLYLRIHKYKGEEFTTLDQLINAFDDGKEGEGKFRLKSSHLTIKNTHLIISDDEAETPVAIDFKNINGEVEDFFIKGPDIYANVLKSSFEDNWGMGVTNLSGNFTHTKTSISMEKLDLQTKKSAIEGDLKFTYALGDMKYFVDKVNWDFEIRKAVLNSSDLNAFTGIFAENKMVYVTGHINGVMNDFTMKNVNLVDDNMSNVRGLFSFRNVFDKVKPFWMKANVDRLFITRDHIVGLMPELLHELLPTELTNLGQVDIKGDIEMTKRTLKTDIDLLTSIGKGKAVIDIENLDNPNLAAYKGDIVLEKFDLGEFIKNQNFGLTSVDLEVDGVGFNQKSLNTSIKGDVFSFDFAKYKYTNIAVDGLLKMPYYRGLVHSQDPNLQLDFNGMIDLSSEVKNYDFIADVDYADLYALHLVNDTLSKFKGQFEFKASGNTLDDLAGTFTMRNTTYINSKDEYVFGHFTLNSEFNPENERLISFVSQEAIEGYIKGKFLFKDLRALFTNALGSLYTNYSPYKIKEEQYLDFDITVHNRLIEVFLPQLTLSASTHVEGNIDNDDNIFKLNFSSPSIGIEDFNFYNVLLDVNNSNPLYNTYVSLDSMKSKFYRITDFNLLNLTHNDTLFVRSEFKGGTHGKDKFNLNLYHTINEENLSVVGFKKSDIFLKDFLWSINESDNKKNKVIFNKKLEDFTIDDLSLSHNGQEVNLTGAVRDSTYKHFDLEFKQVDLAKFAPDISNLEFAGNIDGDLHFSQVKDVFQPKVNINIDELAVNKVRLGDLAFHVDGDERLKNFKVQSSIVDNEKEKFYLNGDLAIVNKQMQLNLESGFKDFSVKPIEPLLKTIVSDVRGTTSGKINIQGTAKKPEVNGRLHLNKAGMKSKFTGVDYNFEEDAALDLTERQFILRKVRIIDSKHKTEGIIDGDISHKAFNDWALNLVLSSPNLLALDTKFEEGSIYYGKAFINGMAKLSGPVEMLAININATSNKGTAIKIPLKEAQGTGENNFIHFLSPQEKALRLKGKEYDMYRYRNSGIELDFEFVLTPDAEIEIILDRESGHAMRGRGAGFITMEINTLGKFNMWGDFQAYEGEYNFRYGGLIDKKFVVKKYGTIRWDGDPMNAMLDLQAIYHTDANPSVIIDNSIINRKVPTDVAIVLNGSLSNPEVDFEINFPTVSSVVKSELDYRLSERDMRERQAMALLATGAFFSSDNSSSTLAGSLFERASSIFDEIFSDEDDKFKVGLNYAQGERNPYTQTEGRVGVTFSTKVNDRISVNGKLGVPVGGVEQSVIVGDVEVMLRLNEEGSLSARVFNRENDINYIGEGIGYTQGVGLSYEVDFDTFKELISKILNRAKTREKDQSKNKKQDTNRSEELPDSDFNRDFIKFYENRRKSSTAPSDTYNLTK</sequence>
<keyword evidence="4" id="KW-0472">Membrane</keyword>
<evidence type="ECO:0000256" key="4">
    <source>
        <dbReference type="ARBA" id="ARBA00023136"/>
    </source>
</evidence>
<reference evidence="6 7" key="1">
    <citation type="journal article" date="2016" name="J. Zhejiang Univ. Sci. B">
        <title>Antibiotic resistance mechanisms of Myroides sp.</title>
        <authorList>
            <person name="Hu S."/>
            <person name="Yuan S."/>
            <person name="Qu H."/>
            <person name="Jiang T."/>
            <person name="Zhou Y."/>
            <person name="Wang M."/>
            <person name="Ming D."/>
        </authorList>
    </citation>
    <scope>NUCLEOTIDE SEQUENCE [LARGE SCALE GENOMIC DNA]</scope>
    <source>
        <strain evidence="6 7">PR63039</strain>
    </source>
</reference>
<evidence type="ECO:0000259" key="5">
    <source>
        <dbReference type="Pfam" id="PF04357"/>
    </source>
</evidence>
<proteinExistence type="predicted"/>
<dbReference type="InterPro" id="IPR007452">
    <property type="entry name" value="TamB_C"/>
</dbReference>
<dbReference type="GO" id="GO:0005886">
    <property type="term" value="C:plasma membrane"/>
    <property type="evidence" value="ECO:0007669"/>
    <property type="project" value="InterPro"/>
</dbReference>
<gene>
    <name evidence="6" type="ORF">AS202_12640</name>
</gene>
<dbReference type="EMBL" id="CP013690">
    <property type="protein sequence ID" value="ALU26945.1"/>
    <property type="molecule type" value="Genomic_DNA"/>
</dbReference>